<organism evidence="2 3">
    <name type="scientific">Fumia xinanensis</name>
    <dbReference type="NCBI Taxonomy" id="2763659"/>
    <lineage>
        <taxon>Bacteria</taxon>
        <taxon>Bacillati</taxon>
        <taxon>Bacillota</taxon>
        <taxon>Clostridia</taxon>
        <taxon>Eubacteriales</taxon>
        <taxon>Oscillospiraceae</taxon>
        <taxon>Fumia</taxon>
    </lineage>
</organism>
<proteinExistence type="predicted"/>
<evidence type="ECO:0000313" key="3">
    <source>
        <dbReference type="Proteomes" id="UP000610760"/>
    </source>
</evidence>
<dbReference type="GO" id="GO:0030649">
    <property type="term" value="P:aminoglycoside antibiotic catabolic process"/>
    <property type="evidence" value="ECO:0007669"/>
    <property type="project" value="TreeGrafter"/>
</dbReference>
<dbReference type="InterPro" id="IPR000182">
    <property type="entry name" value="GNAT_dom"/>
</dbReference>
<dbReference type="GO" id="GO:0034069">
    <property type="term" value="F:aminoglycoside N-acetyltransferase activity"/>
    <property type="evidence" value="ECO:0007669"/>
    <property type="project" value="TreeGrafter"/>
</dbReference>
<gene>
    <name evidence="2" type="ORF">H8710_12170</name>
</gene>
<dbReference type="Proteomes" id="UP000610760">
    <property type="component" value="Unassembled WGS sequence"/>
</dbReference>
<protein>
    <submittedName>
        <fullName evidence="2">GNAT family N-acetyltransferase</fullName>
    </submittedName>
</protein>
<dbReference type="RefSeq" id="WP_249296110.1">
    <property type="nucleotide sequence ID" value="NZ_JACRSV010000004.1"/>
</dbReference>
<dbReference type="PROSITE" id="PS51186">
    <property type="entry name" value="GNAT"/>
    <property type="match status" value="1"/>
</dbReference>
<dbReference type="CDD" id="cd04301">
    <property type="entry name" value="NAT_SF"/>
    <property type="match status" value="1"/>
</dbReference>
<feature type="domain" description="N-acetyltransferase" evidence="1">
    <location>
        <begin position="1"/>
        <end position="149"/>
    </location>
</feature>
<comment type="caution">
    <text evidence="2">The sequence shown here is derived from an EMBL/GenBank/DDBJ whole genome shotgun (WGS) entry which is preliminary data.</text>
</comment>
<dbReference type="Pfam" id="PF13527">
    <property type="entry name" value="Acetyltransf_9"/>
    <property type="match status" value="1"/>
</dbReference>
<keyword evidence="3" id="KW-1185">Reference proteome</keyword>
<dbReference type="EMBL" id="JACRSV010000004">
    <property type="protein sequence ID" value="MBC8560820.1"/>
    <property type="molecule type" value="Genomic_DNA"/>
</dbReference>
<evidence type="ECO:0000313" key="2">
    <source>
        <dbReference type="EMBL" id="MBC8560820.1"/>
    </source>
</evidence>
<evidence type="ECO:0000259" key="1">
    <source>
        <dbReference type="PROSITE" id="PS51186"/>
    </source>
</evidence>
<name>A0A926I7C1_9FIRM</name>
<dbReference type="InterPro" id="IPR051554">
    <property type="entry name" value="Acetyltransferase_Eis"/>
</dbReference>
<dbReference type="PANTHER" id="PTHR37817">
    <property type="entry name" value="N-ACETYLTRANSFERASE EIS"/>
    <property type="match status" value="1"/>
</dbReference>
<dbReference type="AlphaFoldDB" id="A0A926I7C1"/>
<dbReference type="Gene3D" id="3.40.630.30">
    <property type="match status" value="1"/>
</dbReference>
<dbReference type="PANTHER" id="PTHR37817:SF1">
    <property type="entry name" value="N-ACETYLTRANSFERASE EIS"/>
    <property type="match status" value="1"/>
</dbReference>
<dbReference type="InterPro" id="IPR016181">
    <property type="entry name" value="Acyl_CoA_acyltransferase"/>
</dbReference>
<accession>A0A926I7C1</accession>
<dbReference type="SUPFAM" id="SSF55729">
    <property type="entry name" value="Acyl-CoA N-acyltransferases (Nat)"/>
    <property type="match status" value="1"/>
</dbReference>
<sequence length="280" mass="32775">MEGYFDFACREDIPDLQEMWRRCFDTEDVYSDFYFKRRLVPEDTLIWRVDGKAISMMTLMDVFVGGERGCYIYAVATLPEFQHRGIYRELDRRADDEIRRRGGSFSCLVPANPGLFPMYRKLGYETAFFIEEGLVQGRGKAFYEFHPCSFEEFWVLREEFLDSLKNPVRHPKKELRYIFEELRQFSGDVFLYEEDGKRRYAAFTCAADGIYLRECSGKAWERTARSLMERYGKKTVKVHSPLPGKKLQTVPFGMGKYLDSGSSSLKEHWGGSGYMALMLD</sequence>
<reference evidence="2" key="1">
    <citation type="submission" date="2020-08" db="EMBL/GenBank/DDBJ databases">
        <title>Genome public.</title>
        <authorList>
            <person name="Liu C."/>
            <person name="Sun Q."/>
        </authorList>
    </citation>
    <scope>NUCLEOTIDE SEQUENCE</scope>
    <source>
        <strain evidence="2">NSJ-33</strain>
    </source>
</reference>